<comment type="caution">
    <text evidence="2">The sequence shown here is derived from an EMBL/GenBank/DDBJ whole genome shotgun (WGS) entry which is preliminary data.</text>
</comment>
<proteinExistence type="predicted"/>
<feature type="chain" id="PRO_5043452986" evidence="1">
    <location>
        <begin position="18"/>
        <end position="71"/>
    </location>
</feature>
<gene>
    <name evidence="2" type="ORF">AKO1_007297</name>
</gene>
<protein>
    <submittedName>
        <fullName evidence="2">Ribosomal protein S15</fullName>
    </submittedName>
</protein>
<evidence type="ECO:0000256" key="1">
    <source>
        <dbReference type="SAM" id="SignalP"/>
    </source>
</evidence>
<reference evidence="2 3" key="1">
    <citation type="submission" date="2024-03" db="EMBL/GenBank/DDBJ databases">
        <title>The Acrasis kona genome and developmental transcriptomes reveal deep origins of eukaryotic multicellular pathways.</title>
        <authorList>
            <person name="Sheikh S."/>
            <person name="Fu C.-J."/>
            <person name="Brown M.W."/>
            <person name="Baldauf S.L."/>
        </authorList>
    </citation>
    <scope>NUCLEOTIDE SEQUENCE [LARGE SCALE GENOMIC DNA]</scope>
    <source>
        <strain evidence="2 3">ATCC MYA-3509</strain>
    </source>
</reference>
<feature type="signal peptide" evidence="1">
    <location>
        <begin position="1"/>
        <end position="17"/>
    </location>
</feature>
<keyword evidence="2" id="KW-0687">Ribonucleoprotein</keyword>
<dbReference type="GO" id="GO:0005840">
    <property type="term" value="C:ribosome"/>
    <property type="evidence" value="ECO:0007669"/>
    <property type="project" value="UniProtKB-KW"/>
</dbReference>
<organism evidence="2 3">
    <name type="scientific">Acrasis kona</name>
    <dbReference type="NCBI Taxonomy" id="1008807"/>
    <lineage>
        <taxon>Eukaryota</taxon>
        <taxon>Discoba</taxon>
        <taxon>Heterolobosea</taxon>
        <taxon>Tetramitia</taxon>
        <taxon>Eutetramitia</taxon>
        <taxon>Acrasidae</taxon>
        <taxon>Acrasis</taxon>
    </lineage>
</organism>
<dbReference type="AlphaFoldDB" id="A0AAW2Z6X4"/>
<evidence type="ECO:0000313" key="2">
    <source>
        <dbReference type="EMBL" id="KAL0484664.1"/>
    </source>
</evidence>
<dbReference type="Proteomes" id="UP001431209">
    <property type="component" value="Unassembled WGS sequence"/>
</dbReference>
<keyword evidence="1" id="KW-0732">Signal</keyword>
<sequence>MHLFFILHLLNKMQVMGLGHGAQVEGTKVAVSMTMLEKTSTLQEFYGAHPKDFPTRIGFIVYEATLKLLPG</sequence>
<evidence type="ECO:0000313" key="3">
    <source>
        <dbReference type="Proteomes" id="UP001431209"/>
    </source>
</evidence>
<dbReference type="EMBL" id="JAOPGA020001061">
    <property type="protein sequence ID" value="KAL0484664.1"/>
    <property type="molecule type" value="Genomic_DNA"/>
</dbReference>
<keyword evidence="3" id="KW-1185">Reference proteome</keyword>
<name>A0AAW2Z6X4_9EUKA</name>
<accession>A0AAW2Z6X4</accession>
<keyword evidence="2" id="KW-0689">Ribosomal protein</keyword>